<dbReference type="InterPro" id="IPR006124">
    <property type="entry name" value="Metalloenzyme"/>
</dbReference>
<comment type="subcellular location">
    <subcellularLocation>
        <location evidence="5">Cytoplasm</location>
    </subcellularLocation>
</comment>
<keyword evidence="3 5" id="KW-0464">Manganese</keyword>
<dbReference type="Pfam" id="PF01676">
    <property type="entry name" value="Metalloenzyme"/>
    <property type="match status" value="1"/>
</dbReference>
<feature type="domain" description="Metalloenzyme" evidence="7">
    <location>
        <begin position="5"/>
        <end position="376"/>
    </location>
</feature>
<evidence type="ECO:0000259" key="7">
    <source>
        <dbReference type="Pfam" id="PF01676"/>
    </source>
</evidence>
<dbReference type="HAMAP" id="MF_00740">
    <property type="entry name" value="Phosphopentomut"/>
    <property type="match status" value="1"/>
</dbReference>
<dbReference type="InterPro" id="IPR017850">
    <property type="entry name" value="Alkaline_phosphatase_core_sf"/>
</dbReference>
<dbReference type="InterPro" id="IPR010045">
    <property type="entry name" value="DeoB"/>
</dbReference>
<evidence type="ECO:0000256" key="2">
    <source>
        <dbReference type="ARBA" id="ARBA00022723"/>
    </source>
</evidence>
<comment type="caution">
    <text evidence="8">The sequence shown here is derived from an EMBL/GenBank/DDBJ whole genome shotgun (WGS) entry which is preliminary data.</text>
</comment>
<dbReference type="SUPFAM" id="SSF53649">
    <property type="entry name" value="Alkaline phosphatase-like"/>
    <property type="match status" value="1"/>
</dbReference>
<feature type="binding site" evidence="5">
    <location>
        <position position="325"/>
    </location>
    <ligand>
        <name>Mn(2+)</name>
        <dbReference type="ChEBI" id="CHEBI:29035"/>
        <label>1</label>
    </ligand>
</feature>
<dbReference type="Proteomes" id="UP001206692">
    <property type="component" value="Unassembled WGS sequence"/>
</dbReference>
<comment type="catalytic activity">
    <reaction evidence="5">
        <text>alpha-D-ribose 1-phosphate = D-ribose 5-phosphate</text>
        <dbReference type="Rhea" id="RHEA:18793"/>
        <dbReference type="ChEBI" id="CHEBI:57720"/>
        <dbReference type="ChEBI" id="CHEBI:78346"/>
        <dbReference type="EC" id="5.4.2.7"/>
    </reaction>
</comment>
<comment type="catalytic activity">
    <reaction evidence="5">
        <text>2-deoxy-alpha-D-ribose 1-phosphate = 2-deoxy-D-ribose 5-phosphate</text>
        <dbReference type="Rhea" id="RHEA:27658"/>
        <dbReference type="ChEBI" id="CHEBI:57259"/>
        <dbReference type="ChEBI" id="CHEBI:62877"/>
        <dbReference type="EC" id="5.4.2.7"/>
    </reaction>
</comment>
<feature type="binding site" evidence="5">
    <location>
        <position position="337"/>
    </location>
    <ligand>
        <name>Mn(2+)</name>
        <dbReference type="ChEBI" id="CHEBI:29035"/>
        <label>2</label>
    </ligand>
</feature>
<name>A0ABT1SUY4_9FIRM</name>
<dbReference type="NCBIfam" id="TIGR01696">
    <property type="entry name" value="deoB"/>
    <property type="match status" value="1"/>
</dbReference>
<feature type="binding site" evidence="5">
    <location>
        <position position="326"/>
    </location>
    <ligand>
        <name>Mn(2+)</name>
        <dbReference type="ChEBI" id="CHEBI:29035"/>
        <label>1</label>
    </ligand>
</feature>
<dbReference type="Gene3D" id="3.40.720.10">
    <property type="entry name" value="Alkaline Phosphatase, subunit A"/>
    <property type="match status" value="1"/>
</dbReference>
<dbReference type="InterPro" id="IPR024052">
    <property type="entry name" value="Phosphopentomutase_DeoB_cap_sf"/>
</dbReference>
<accession>A0ABT1SUY4</accession>
<sequence>MKFNRIIVIVTDSVGAGGAPDAERFGDKGADTYGHIDANVPLSLPNLRRMGLGKVANIHPEDTDVVGSYGLMEEISMGKDTTSGHWEFMGNPVKNPFPTFEKAFPQDLLDAFTEKTGYGYIGNEIASGTEIIERLGPEHFKTGKPIVYTSADSVFQIAAHNDVIPLEELYRICDVTRREVCVGPYEVGRVIARPFIGEQGNFVRTGDRRDYSRLPKRKMVFSYLSEAGYAVVGVGKIGDIYAHIGLTESYHTANNHEDMVALREQLAAHRKDKGLLMANFVDFDSMYGHRRDVKGYAACLESFDGELGPLMAELQDDELLIITADHGNDPTWHGTDHTRERVPVLAYSPAFSESVDLGIRKTYADLGKTIMDNFDLTGLQFGTSFLTELR</sequence>
<dbReference type="PIRSF" id="PIRSF001491">
    <property type="entry name" value="Ppentomutase"/>
    <property type="match status" value="1"/>
</dbReference>
<protein>
    <recommendedName>
        <fullName evidence="5 6">Phosphopentomutase</fullName>
        <ecNumber evidence="5 6">5.4.2.7</ecNumber>
    </recommendedName>
    <alternativeName>
        <fullName evidence="5">Phosphodeoxyribomutase</fullName>
    </alternativeName>
</protein>
<feature type="binding site" evidence="5">
    <location>
        <position position="12"/>
    </location>
    <ligand>
        <name>Mn(2+)</name>
        <dbReference type="ChEBI" id="CHEBI:29035"/>
        <label>1</label>
    </ligand>
</feature>
<keyword evidence="9" id="KW-1185">Reference proteome</keyword>
<dbReference type="GO" id="GO:0008973">
    <property type="term" value="F:phosphopentomutase activity"/>
    <property type="evidence" value="ECO:0007669"/>
    <property type="project" value="UniProtKB-EC"/>
</dbReference>
<dbReference type="RefSeq" id="WP_062411709.1">
    <property type="nucleotide sequence ID" value="NZ_JAJCIO010000036.1"/>
</dbReference>
<evidence type="ECO:0000256" key="5">
    <source>
        <dbReference type="HAMAP-Rule" id="MF_00740"/>
    </source>
</evidence>
<evidence type="ECO:0000256" key="6">
    <source>
        <dbReference type="NCBIfam" id="TIGR01696"/>
    </source>
</evidence>
<dbReference type="PANTHER" id="PTHR21110:SF0">
    <property type="entry name" value="PHOSPHOPENTOMUTASE"/>
    <property type="match status" value="1"/>
</dbReference>
<keyword evidence="4 5" id="KW-0413">Isomerase</keyword>
<comment type="similarity">
    <text evidence="1 5">Belongs to the phosphopentomutase family.</text>
</comment>
<dbReference type="Gene3D" id="3.30.70.1250">
    <property type="entry name" value="Phosphopentomutase"/>
    <property type="match status" value="1"/>
</dbReference>
<dbReference type="PANTHER" id="PTHR21110">
    <property type="entry name" value="PHOSPHOPENTOMUTASE"/>
    <property type="match status" value="1"/>
</dbReference>
<proteinExistence type="inferred from homology"/>
<dbReference type="NCBIfam" id="NF003766">
    <property type="entry name" value="PRK05362.1"/>
    <property type="match status" value="1"/>
</dbReference>
<feature type="binding site" evidence="5">
    <location>
        <position position="284"/>
    </location>
    <ligand>
        <name>Mn(2+)</name>
        <dbReference type="ChEBI" id="CHEBI:29035"/>
        <label>2</label>
    </ligand>
</feature>
<dbReference type="SUPFAM" id="SSF143856">
    <property type="entry name" value="DeoB insert domain-like"/>
    <property type="match status" value="1"/>
</dbReference>
<comment type="pathway">
    <text evidence="5">Carbohydrate degradation; 2-deoxy-D-ribose 1-phosphate degradation; D-glyceraldehyde 3-phosphate and acetaldehyde from 2-deoxy-alpha-D-ribose 1-phosphate: step 1/2.</text>
</comment>
<comment type="function">
    <text evidence="5">Isomerase that catalyzes the conversion of deoxy-ribose 1-phosphate (dRib-1-P) and ribose 1-phosphate (Rib-1-P) to deoxy-ribose 5-phosphate (dRib-5-P) and ribose 5-phosphate (Rib-5-P), respectively.</text>
</comment>
<feature type="binding site" evidence="5">
    <location>
        <position position="289"/>
    </location>
    <ligand>
        <name>Mn(2+)</name>
        <dbReference type="ChEBI" id="CHEBI:29035"/>
        <label>2</label>
    </ligand>
</feature>
<dbReference type="CDD" id="cd16009">
    <property type="entry name" value="PPM"/>
    <property type="match status" value="1"/>
</dbReference>
<keyword evidence="2 5" id="KW-0479">Metal-binding</keyword>
<evidence type="ECO:0000256" key="1">
    <source>
        <dbReference type="ARBA" id="ARBA00010373"/>
    </source>
</evidence>
<dbReference type="EMBL" id="JANGEW010000032">
    <property type="protein sequence ID" value="MCQ5343614.1"/>
    <property type="molecule type" value="Genomic_DNA"/>
</dbReference>
<organism evidence="8 9">
    <name type="scientific">Megasphaera massiliensis</name>
    <dbReference type="NCBI Taxonomy" id="1232428"/>
    <lineage>
        <taxon>Bacteria</taxon>
        <taxon>Bacillati</taxon>
        <taxon>Bacillota</taxon>
        <taxon>Negativicutes</taxon>
        <taxon>Veillonellales</taxon>
        <taxon>Veillonellaceae</taxon>
        <taxon>Megasphaera</taxon>
    </lineage>
</organism>
<reference evidence="8 9" key="1">
    <citation type="submission" date="2022-06" db="EMBL/GenBank/DDBJ databases">
        <title>Isolation of gut microbiota from human fecal samples.</title>
        <authorList>
            <person name="Pamer E.G."/>
            <person name="Barat B."/>
            <person name="Waligurski E."/>
            <person name="Medina S."/>
            <person name="Paddock L."/>
            <person name="Mostad J."/>
        </authorList>
    </citation>
    <scope>NUCLEOTIDE SEQUENCE [LARGE SCALE GENOMIC DNA]</scope>
    <source>
        <strain evidence="8 9">DFI.1.1</strain>
    </source>
</reference>
<evidence type="ECO:0000313" key="9">
    <source>
        <dbReference type="Proteomes" id="UP001206692"/>
    </source>
</evidence>
<comment type="cofactor">
    <cofactor evidence="5">
        <name>Mn(2+)</name>
        <dbReference type="ChEBI" id="CHEBI:29035"/>
    </cofactor>
    <text evidence="5">Binds 2 manganese ions.</text>
</comment>
<evidence type="ECO:0000256" key="3">
    <source>
        <dbReference type="ARBA" id="ARBA00023211"/>
    </source>
</evidence>
<keyword evidence="5" id="KW-0963">Cytoplasm</keyword>
<evidence type="ECO:0000256" key="4">
    <source>
        <dbReference type="ARBA" id="ARBA00023235"/>
    </source>
</evidence>
<gene>
    <name evidence="5" type="primary">deoB</name>
    <name evidence="8" type="ORF">NE675_11350</name>
</gene>
<dbReference type="EC" id="5.4.2.7" evidence="5 6"/>
<evidence type="ECO:0000313" key="8">
    <source>
        <dbReference type="EMBL" id="MCQ5343614.1"/>
    </source>
</evidence>